<evidence type="ECO:0000313" key="5">
    <source>
        <dbReference type="RefSeq" id="XP_017782205.1"/>
    </source>
</evidence>
<evidence type="ECO:0000256" key="2">
    <source>
        <dbReference type="SAM" id="MobiDB-lite"/>
    </source>
</evidence>
<feature type="region of interest" description="Disordered" evidence="2">
    <location>
        <begin position="281"/>
        <end position="351"/>
    </location>
</feature>
<protein>
    <submittedName>
        <fullName evidence="5">Uncharacterized protein LOC108566701 isoform X3</fullName>
    </submittedName>
</protein>
<evidence type="ECO:0000259" key="3">
    <source>
        <dbReference type="PROSITE" id="PS51840"/>
    </source>
</evidence>
<feature type="domain" description="C2 NT-type" evidence="3">
    <location>
        <begin position="12"/>
        <end position="154"/>
    </location>
</feature>
<sequence>MTNGHGAAAMASFMTKKKKYKFQVDVRLDELLEVPFVSAVLFAKLRLLDGGNFQDCSSRQEVRDHVVKWDAHYSFPCKMMANASTGILERCVLRVSVRKECKGGRSFTKLGFVDLNLAEFAGAGETSKKALLEGYDTRHRSDNSMLRFSIKMNMLSGDILFKAPSPSLKHKSVPSEDAAVVVLEPSGGGTSDEYNNSSSTAGSIASGSSGFGSLPKKRSALLSSDLVIGHTLAEGGGPTTTTTMTAAANADHFCADATSLPSFTAVAAAASTNNIAAVEHEELSCEQGHSRNSSNTSQMSKASGYSSVHSHSRQSSSGDSGHIRELPKTKRGGPALNIPSTFREDCPTPTPPHSINNKHAILLPLSPPAADDEVFRTPIGTGNTMPSPSFEEAAVAAAATTTDGHHPNGTTTYYTPSTGSTPFATPLLHMERNSLDGGFVGGGGGGGSSAGDFSRDFCEVLRSKSDFEIPRHVQMQFGRQHEGFLQNFAQRSDNILAYLTPLTRRRRHRQHNNRLHHDADEHHSTPSNLPAASVISSSSSVSTLKLSPIPKSHSSSNARTTTAASSSSSSLNSLKSTTQGSDMLLLGVQPIARGLPHRKLLLLLESGGCGGKLAPMTAATTPDETPQAVAMPTITTSNSTAAAIIIATTIANTISTITNTTSFINITTTNVNCNNNDNDNVSSDCCCSQTPIIIRRPSVAQNPSSGSLVLSETGSLDRAKAALERRKKTQPQEQETTAPGRVEGTRVNTDHLIDELIKNTNLEQAADDDSAESSGLQLFIAKDGTAALGSHEVKSQMSAGVFKQVVMEDSNR</sequence>
<keyword evidence="4" id="KW-1185">Reference proteome</keyword>
<dbReference type="GeneID" id="108566701"/>
<evidence type="ECO:0000313" key="4">
    <source>
        <dbReference type="Proteomes" id="UP000695000"/>
    </source>
</evidence>
<evidence type="ECO:0000256" key="1">
    <source>
        <dbReference type="ARBA" id="ARBA00034780"/>
    </source>
</evidence>
<organism evidence="4 5">
    <name type="scientific">Nicrophorus vespilloides</name>
    <name type="common">Boreal carrion beetle</name>
    <dbReference type="NCBI Taxonomy" id="110193"/>
    <lineage>
        <taxon>Eukaryota</taxon>
        <taxon>Metazoa</taxon>
        <taxon>Ecdysozoa</taxon>
        <taxon>Arthropoda</taxon>
        <taxon>Hexapoda</taxon>
        <taxon>Insecta</taxon>
        <taxon>Pterygota</taxon>
        <taxon>Neoptera</taxon>
        <taxon>Endopterygota</taxon>
        <taxon>Coleoptera</taxon>
        <taxon>Polyphaga</taxon>
        <taxon>Staphyliniformia</taxon>
        <taxon>Silphidae</taxon>
        <taxon>Nicrophorinae</taxon>
        <taxon>Nicrophorus</taxon>
    </lineage>
</organism>
<dbReference type="Pfam" id="PF10358">
    <property type="entry name" value="NT-C2"/>
    <property type="match status" value="1"/>
</dbReference>
<reference evidence="5" key="1">
    <citation type="submission" date="2025-08" db="UniProtKB">
        <authorList>
            <consortium name="RefSeq"/>
        </authorList>
    </citation>
    <scope>IDENTIFICATION</scope>
    <source>
        <tissue evidence="5">Whole Larva</tissue>
    </source>
</reference>
<accession>A0ABM1N5V5</accession>
<dbReference type="InterPro" id="IPR039931">
    <property type="entry name" value="EEIG1/2-like"/>
</dbReference>
<feature type="region of interest" description="Disordered" evidence="2">
    <location>
        <begin position="721"/>
        <end position="748"/>
    </location>
</feature>
<feature type="compositionally biased region" description="Low complexity" evidence="2">
    <location>
        <begin position="300"/>
        <end position="320"/>
    </location>
</feature>
<feature type="region of interest" description="Disordered" evidence="2">
    <location>
        <begin position="515"/>
        <end position="534"/>
    </location>
</feature>
<gene>
    <name evidence="5" type="primary">LOC108566701</name>
</gene>
<dbReference type="PROSITE" id="PS51840">
    <property type="entry name" value="C2_NT"/>
    <property type="match status" value="1"/>
</dbReference>
<feature type="compositionally biased region" description="Polar residues" evidence="2">
    <location>
        <begin position="290"/>
        <end position="299"/>
    </location>
</feature>
<name>A0ABM1N5V5_NICVS</name>
<feature type="compositionally biased region" description="Low complexity" evidence="2">
    <location>
        <begin position="197"/>
        <end position="210"/>
    </location>
</feature>
<dbReference type="RefSeq" id="XP_017782205.1">
    <property type="nucleotide sequence ID" value="XM_017926716.1"/>
</dbReference>
<dbReference type="PANTHER" id="PTHR21456:SF1">
    <property type="entry name" value="C2 NT-TYPE DOMAIN-CONTAINING PROTEIN"/>
    <property type="match status" value="1"/>
</dbReference>
<proteinExistence type="inferred from homology"/>
<dbReference type="Proteomes" id="UP000695000">
    <property type="component" value="Unplaced"/>
</dbReference>
<feature type="compositionally biased region" description="Low complexity" evidence="2">
    <location>
        <begin position="552"/>
        <end position="575"/>
    </location>
</feature>
<comment type="similarity">
    <text evidence="1">Belongs to the EEIG family.</text>
</comment>
<feature type="region of interest" description="Disordered" evidence="2">
    <location>
        <begin position="545"/>
        <end position="575"/>
    </location>
</feature>
<dbReference type="PANTHER" id="PTHR21456">
    <property type="entry name" value="FAMILY WITH SEQUENCE SIMILARITY 102"/>
    <property type="match status" value="1"/>
</dbReference>
<feature type="region of interest" description="Disordered" evidence="2">
    <location>
        <begin position="185"/>
        <end position="210"/>
    </location>
</feature>
<feature type="compositionally biased region" description="Basic and acidic residues" evidence="2">
    <location>
        <begin position="515"/>
        <end position="524"/>
    </location>
</feature>
<dbReference type="InterPro" id="IPR019448">
    <property type="entry name" value="NT-C2"/>
</dbReference>